<dbReference type="InterPro" id="IPR017383">
    <property type="entry name" value="ARPC1"/>
</dbReference>
<dbReference type="AlphaFoldDB" id="A0A1R0GPI7"/>
<dbReference type="InterPro" id="IPR015943">
    <property type="entry name" value="WD40/YVTN_repeat-like_dom_sf"/>
</dbReference>
<comment type="caution">
    <text evidence="10">The sequence shown here is derived from an EMBL/GenBank/DDBJ whole genome shotgun (WGS) entry which is preliminary data.</text>
</comment>
<evidence type="ECO:0000256" key="7">
    <source>
        <dbReference type="ARBA" id="ARBA00023212"/>
    </source>
</evidence>
<dbReference type="STRING" id="133383.A0A1R0GPI7"/>
<accession>A0A1R0GPI7</accession>
<dbReference type="GO" id="GO:0034314">
    <property type="term" value="P:Arp2/3 complex-mediated actin nucleation"/>
    <property type="evidence" value="ECO:0007669"/>
    <property type="project" value="InterPro"/>
</dbReference>
<evidence type="ECO:0000313" key="10">
    <source>
        <dbReference type="EMBL" id="OLY78821.1"/>
    </source>
</evidence>
<keyword evidence="11" id="KW-1185">Reference proteome</keyword>
<dbReference type="SMART" id="SM00320">
    <property type="entry name" value="WD40"/>
    <property type="match status" value="2"/>
</dbReference>
<dbReference type="InterPro" id="IPR036322">
    <property type="entry name" value="WD40_repeat_dom_sf"/>
</dbReference>
<keyword evidence="5" id="KW-0677">Repeat</keyword>
<evidence type="ECO:0000256" key="2">
    <source>
        <dbReference type="ARBA" id="ARBA00006260"/>
    </source>
</evidence>
<protein>
    <recommendedName>
        <fullName evidence="8">Arp2/3 complex 41 kDa subunit</fullName>
    </recommendedName>
    <alternativeName>
        <fullName evidence="9">p41-ARC</fullName>
    </alternativeName>
</protein>
<dbReference type="GO" id="GO:0005885">
    <property type="term" value="C:Arp2/3 protein complex"/>
    <property type="evidence" value="ECO:0007669"/>
    <property type="project" value="InterPro"/>
</dbReference>
<comment type="similarity">
    <text evidence="2">Belongs to the WD repeat ARPC1 family.</text>
</comment>
<keyword evidence="3" id="KW-0963">Cytoplasm</keyword>
<dbReference type="EMBL" id="LSSL01005449">
    <property type="protein sequence ID" value="OLY78821.1"/>
    <property type="molecule type" value="Genomic_DNA"/>
</dbReference>
<dbReference type="Gene3D" id="2.130.10.10">
    <property type="entry name" value="YVTN repeat-like/Quinoprotein amine dehydrogenase"/>
    <property type="match status" value="1"/>
</dbReference>
<name>A0A1R0GPI7_9FUNG</name>
<sequence>MCGEYESEFSGWVHDVSFSPDGNQLAFVAHDSTLTIIDPASSSATSILSKDLPYNHILWMESDKIIVSGQDSIPSLYQLTGNGWELKSAFKKTKTSSRDSSSGNDSPVMRSSAFNMFKSMDTRKSTSFNNDEETSSSSVDQSPISDLRFVVDGGVSRFSSSCFDGKIKVWEVVSN</sequence>
<dbReference type="PANTHER" id="PTHR10709:SF2">
    <property type="entry name" value="ACTIN-RELATED PROTEIN 2_3 COMPLEX SUBUNIT"/>
    <property type="match status" value="1"/>
</dbReference>
<reference evidence="10 11" key="1">
    <citation type="journal article" date="2016" name="Mol. Biol. Evol.">
        <title>Genome-Wide Survey of Gut Fungi (Harpellales) Reveals the First Horizontally Transferred Ubiquitin Gene from a Mosquito Host.</title>
        <authorList>
            <person name="Wang Y."/>
            <person name="White M.M."/>
            <person name="Kvist S."/>
            <person name="Moncalvo J.M."/>
        </authorList>
    </citation>
    <scope>NUCLEOTIDE SEQUENCE [LARGE SCALE GENOMIC DNA]</scope>
    <source>
        <strain evidence="10 11">ALG-7-W6</strain>
    </source>
</reference>
<dbReference type="Pfam" id="PF00400">
    <property type="entry name" value="WD40"/>
    <property type="match status" value="2"/>
</dbReference>
<dbReference type="InterPro" id="IPR001680">
    <property type="entry name" value="WD40_rpt"/>
</dbReference>
<evidence type="ECO:0000256" key="8">
    <source>
        <dbReference type="ARBA" id="ARBA00041244"/>
    </source>
</evidence>
<evidence type="ECO:0000256" key="6">
    <source>
        <dbReference type="ARBA" id="ARBA00023203"/>
    </source>
</evidence>
<dbReference type="PANTHER" id="PTHR10709">
    <property type="entry name" value="ACTIN-RELATED PROTEIN 2/3 COMPLEX SUBUNIT 1"/>
    <property type="match status" value="1"/>
</dbReference>
<dbReference type="Proteomes" id="UP000187455">
    <property type="component" value="Unassembled WGS sequence"/>
</dbReference>
<dbReference type="SUPFAM" id="SSF50978">
    <property type="entry name" value="WD40 repeat-like"/>
    <property type="match status" value="1"/>
</dbReference>
<proteinExistence type="inferred from homology"/>
<gene>
    <name evidence="10" type="ORF">AYI68_g7121</name>
</gene>
<keyword evidence="4" id="KW-0853">WD repeat</keyword>
<dbReference type="GO" id="GO:0051015">
    <property type="term" value="F:actin filament binding"/>
    <property type="evidence" value="ECO:0007669"/>
    <property type="project" value="TreeGrafter"/>
</dbReference>
<evidence type="ECO:0000256" key="5">
    <source>
        <dbReference type="ARBA" id="ARBA00022737"/>
    </source>
</evidence>
<evidence type="ECO:0000256" key="1">
    <source>
        <dbReference type="ARBA" id="ARBA00004245"/>
    </source>
</evidence>
<keyword evidence="7" id="KW-0206">Cytoskeleton</keyword>
<evidence type="ECO:0000313" key="11">
    <source>
        <dbReference type="Proteomes" id="UP000187455"/>
    </source>
</evidence>
<dbReference type="OrthoDB" id="406844at2759"/>
<evidence type="ECO:0000256" key="4">
    <source>
        <dbReference type="ARBA" id="ARBA00022574"/>
    </source>
</evidence>
<evidence type="ECO:0000256" key="3">
    <source>
        <dbReference type="ARBA" id="ARBA00022490"/>
    </source>
</evidence>
<keyword evidence="6" id="KW-0009">Actin-binding</keyword>
<evidence type="ECO:0000256" key="9">
    <source>
        <dbReference type="ARBA" id="ARBA00041789"/>
    </source>
</evidence>
<comment type="subcellular location">
    <subcellularLocation>
        <location evidence="1">Cytoplasm</location>
        <location evidence="1">Cytoskeleton</location>
    </subcellularLocation>
</comment>
<organism evidence="10 11">
    <name type="scientific">Smittium mucronatum</name>
    <dbReference type="NCBI Taxonomy" id="133383"/>
    <lineage>
        <taxon>Eukaryota</taxon>
        <taxon>Fungi</taxon>
        <taxon>Fungi incertae sedis</taxon>
        <taxon>Zoopagomycota</taxon>
        <taxon>Kickxellomycotina</taxon>
        <taxon>Harpellomycetes</taxon>
        <taxon>Harpellales</taxon>
        <taxon>Legeriomycetaceae</taxon>
        <taxon>Smittium</taxon>
    </lineage>
</organism>